<evidence type="ECO:0000313" key="1">
    <source>
        <dbReference type="EMBL" id="SVB94439.1"/>
    </source>
</evidence>
<dbReference type="Pfam" id="PF01730">
    <property type="entry name" value="UreF"/>
    <property type="match status" value="1"/>
</dbReference>
<dbReference type="GO" id="GO:0016151">
    <property type="term" value="F:nickel cation binding"/>
    <property type="evidence" value="ECO:0007669"/>
    <property type="project" value="InterPro"/>
</dbReference>
<protein>
    <submittedName>
        <fullName evidence="1">Uncharacterized protein</fullName>
    </submittedName>
</protein>
<dbReference type="AlphaFoldDB" id="A0A382I5A4"/>
<reference evidence="1" key="1">
    <citation type="submission" date="2018-05" db="EMBL/GenBank/DDBJ databases">
        <authorList>
            <person name="Lanie J.A."/>
            <person name="Ng W.-L."/>
            <person name="Kazmierczak K.M."/>
            <person name="Andrzejewski T.M."/>
            <person name="Davidsen T.M."/>
            <person name="Wayne K.J."/>
            <person name="Tettelin H."/>
            <person name="Glass J.I."/>
            <person name="Rusch D."/>
            <person name="Podicherti R."/>
            <person name="Tsui H.-C.T."/>
            <person name="Winkler M.E."/>
        </authorList>
    </citation>
    <scope>NUCLEOTIDE SEQUENCE</scope>
</reference>
<name>A0A382I5A4_9ZZZZ</name>
<accession>A0A382I5A4</accession>
<sequence length="196" mass="21864">MSDTPSKDDANSQPFDIEAVSDLRGLRLFLDRYERDILRPIELPAVLSAYWFANRGQFRELLELDAELSANASLMPFAEASLSVGREQLRLLKPMYDQRMVQRFRKCVVAGEARGWNPIVFGIFLSIHSVPVREGLVQFGTQLWSGMVNGAREGCLLPDGGCTELLGEYLDRLPGWIEEIVTHSMGEEGACLAAVS</sequence>
<dbReference type="EMBL" id="UINC01065121">
    <property type="protein sequence ID" value="SVB94439.1"/>
    <property type="molecule type" value="Genomic_DNA"/>
</dbReference>
<dbReference type="Gene3D" id="1.10.4190.10">
    <property type="entry name" value="Urease accessory protein UreF"/>
    <property type="match status" value="1"/>
</dbReference>
<gene>
    <name evidence="1" type="ORF">METZ01_LOCUS247293</name>
</gene>
<organism evidence="1">
    <name type="scientific">marine metagenome</name>
    <dbReference type="NCBI Taxonomy" id="408172"/>
    <lineage>
        <taxon>unclassified sequences</taxon>
        <taxon>metagenomes</taxon>
        <taxon>ecological metagenomes</taxon>
    </lineage>
</organism>
<proteinExistence type="predicted"/>
<dbReference type="InterPro" id="IPR038277">
    <property type="entry name" value="UreF_sf"/>
</dbReference>
<dbReference type="InterPro" id="IPR002639">
    <property type="entry name" value="UreF"/>
</dbReference>